<dbReference type="AlphaFoldDB" id="A0A6J4NNM1"/>
<dbReference type="EMBL" id="CADCUY010000106">
    <property type="protein sequence ID" value="CAA9392973.1"/>
    <property type="molecule type" value="Genomic_DNA"/>
</dbReference>
<feature type="region of interest" description="Disordered" evidence="1">
    <location>
        <begin position="185"/>
        <end position="227"/>
    </location>
</feature>
<protein>
    <submittedName>
        <fullName evidence="2">DedA protein</fullName>
    </submittedName>
</protein>
<name>A0A6J4NNM1_9ACTN</name>
<gene>
    <name evidence="2" type="ORF">AVDCRST_MAG35-498</name>
</gene>
<reference evidence="2" key="1">
    <citation type="submission" date="2020-02" db="EMBL/GenBank/DDBJ databases">
        <authorList>
            <person name="Meier V. D."/>
        </authorList>
    </citation>
    <scope>NUCLEOTIDE SEQUENCE</scope>
    <source>
        <strain evidence="2">AVDCRST_MAG35</strain>
    </source>
</reference>
<feature type="compositionally biased region" description="Basic and acidic residues" evidence="1">
    <location>
        <begin position="136"/>
        <end position="152"/>
    </location>
</feature>
<accession>A0A6J4NNM1</accession>
<evidence type="ECO:0000313" key="2">
    <source>
        <dbReference type="EMBL" id="CAA9392973.1"/>
    </source>
</evidence>
<sequence length="227" mass="23672">VRMARLAAGPRPRQLHGRGPVRLRVDAGLRRDRDPRRVLAPGRLGPLRRRAGRRLAGLGGLAAAAVRGHRGGRGRGRHPRLHHGTAPRPAVAGAAPAEDPQAPAPGRGVLPAVRGDGDRHLPLRPVGAGVRAGAGRRREDALPPVRRGEPRRCAGVGRRPAGDGVLRVPGARGALHRLRDRRDRDPLVVRRARGGAGAGPAGEARRGRRAGVGARPGAPAGGRRGGL</sequence>
<feature type="non-terminal residue" evidence="2">
    <location>
        <position position="1"/>
    </location>
</feature>
<organism evidence="2">
    <name type="scientific">uncultured Quadrisphaera sp</name>
    <dbReference type="NCBI Taxonomy" id="904978"/>
    <lineage>
        <taxon>Bacteria</taxon>
        <taxon>Bacillati</taxon>
        <taxon>Actinomycetota</taxon>
        <taxon>Actinomycetes</taxon>
        <taxon>Kineosporiales</taxon>
        <taxon>Kineosporiaceae</taxon>
        <taxon>Quadrisphaera</taxon>
        <taxon>environmental samples</taxon>
    </lineage>
</organism>
<feature type="compositionally biased region" description="Basic residues" evidence="1">
    <location>
        <begin position="67"/>
        <end position="85"/>
    </location>
</feature>
<feature type="compositionally biased region" description="Low complexity" evidence="1">
    <location>
        <begin position="86"/>
        <end position="105"/>
    </location>
</feature>
<feature type="non-terminal residue" evidence="2">
    <location>
        <position position="227"/>
    </location>
</feature>
<evidence type="ECO:0000256" key="1">
    <source>
        <dbReference type="SAM" id="MobiDB-lite"/>
    </source>
</evidence>
<feature type="region of interest" description="Disordered" evidence="1">
    <location>
        <begin position="66"/>
        <end position="168"/>
    </location>
</feature>
<proteinExistence type="predicted"/>